<reference evidence="10" key="3">
    <citation type="submission" date="2015-06" db="UniProtKB">
        <authorList>
            <consortium name="EnsemblMetazoa"/>
        </authorList>
    </citation>
    <scope>IDENTIFICATION</scope>
</reference>
<name>R7UZR2_CAPTE</name>
<dbReference type="InterPro" id="IPR009038">
    <property type="entry name" value="GOLD_dom"/>
</dbReference>
<dbReference type="EMBL" id="KB298688">
    <property type="protein sequence ID" value="ELU08931.1"/>
    <property type="molecule type" value="Genomic_DNA"/>
</dbReference>
<dbReference type="PROSITE" id="PS50866">
    <property type="entry name" value="GOLD"/>
    <property type="match status" value="1"/>
</dbReference>
<evidence type="ECO:0000256" key="2">
    <source>
        <dbReference type="ARBA" id="ARBA00007104"/>
    </source>
</evidence>
<dbReference type="InterPro" id="IPR015720">
    <property type="entry name" value="Emp24-like"/>
</dbReference>
<evidence type="ECO:0000313" key="11">
    <source>
        <dbReference type="Proteomes" id="UP000014760"/>
    </source>
</evidence>
<dbReference type="PANTHER" id="PTHR22811">
    <property type="entry name" value="TRANSMEMBRANE EMP24 DOMAIN-CONTAINING PROTEIN"/>
    <property type="match status" value="1"/>
</dbReference>
<evidence type="ECO:0000313" key="10">
    <source>
        <dbReference type="EnsemblMetazoa" id="CapteP207007"/>
    </source>
</evidence>
<evidence type="ECO:0000259" key="8">
    <source>
        <dbReference type="PROSITE" id="PS50866"/>
    </source>
</evidence>
<proteinExistence type="inferred from homology"/>
<keyword evidence="3 7" id="KW-0812">Transmembrane</keyword>
<feature type="transmembrane region" description="Helical" evidence="7">
    <location>
        <begin position="331"/>
        <end position="350"/>
    </location>
</feature>
<dbReference type="STRING" id="283909.R7UZR2"/>
<keyword evidence="5 7" id="KW-1133">Transmembrane helix</keyword>
<comment type="similarity">
    <text evidence="2">Belongs to the EMP24/GP25L family.</text>
</comment>
<sequence length="362" mass="41273">MKRLIQHFLASKKEASHVPKLLVKFKCSSRNGLNSHSTQPALGSKRRLYVVLSRIKSAQDYLQIPLDYKEVMLVKRHSRGKGHKTSFYLLASRVATRMCVRWVTSLRDIDFWGDAYMISCKGKISLINVCVGPHLVVVIFLASPGISAQGGKAWSEDPSMVESVGRIGTSFPFKVTVEAQDIECYYETMDYDSHIYLSFTVVRGGDRRVNVLMKDQYGLVLERLSRETTGSVEEKCAEPDGCTISICFDNIFSRFTRKHVDVLIMTWKPHDWLMYETEAEMWGLTANQTLNAANSIMKASIAVRKSFSTYRRRTLHYLSLANRIWSAVNNFSIFLCALIIITSGLQTIFVKRLFRNVHKTKV</sequence>
<evidence type="ECO:0000256" key="5">
    <source>
        <dbReference type="ARBA" id="ARBA00022989"/>
    </source>
</evidence>
<dbReference type="HOGENOM" id="CLU_765588_0_0_1"/>
<gene>
    <name evidence="9" type="ORF">CAPTEDRAFT_207007</name>
</gene>
<reference evidence="9 11" key="2">
    <citation type="journal article" date="2013" name="Nature">
        <title>Insights into bilaterian evolution from three spiralian genomes.</title>
        <authorList>
            <person name="Simakov O."/>
            <person name="Marletaz F."/>
            <person name="Cho S.J."/>
            <person name="Edsinger-Gonzales E."/>
            <person name="Havlak P."/>
            <person name="Hellsten U."/>
            <person name="Kuo D.H."/>
            <person name="Larsson T."/>
            <person name="Lv J."/>
            <person name="Arendt D."/>
            <person name="Savage R."/>
            <person name="Osoegawa K."/>
            <person name="de Jong P."/>
            <person name="Grimwood J."/>
            <person name="Chapman J.A."/>
            <person name="Shapiro H."/>
            <person name="Aerts A."/>
            <person name="Otillar R.P."/>
            <person name="Terry A.Y."/>
            <person name="Boore J.L."/>
            <person name="Grigoriev I.V."/>
            <person name="Lindberg D.R."/>
            <person name="Seaver E.C."/>
            <person name="Weisblat D.A."/>
            <person name="Putnam N.H."/>
            <person name="Rokhsar D.S."/>
        </authorList>
    </citation>
    <scope>NUCLEOTIDE SEQUENCE</scope>
    <source>
        <strain evidence="9 11">I ESC-2004</strain>
    </source>
</reference>
<dbReference type="AlphaFoldDB" id="R7UZR2"/>
<evidence type="ECO:0000256" key="1">
    <source>
        <dbReference type="ARBA" id="ARBA00004479"/>
    </source>
</evidence>
<evidence type="ECO:0000256" key="3">
    <source>
        <dbReference type="ARBA" id="ARBA00022692"/>
    </source>
</evidence>
<comment type="subcellular location">
    <subcellularLocation>
        <location evidence="1">Membrane</location>
        <topology evidence="1">Single-pass type I membrane protein</topology>
    </subcellularLocation>
</comment>
<evidence type="ECO:0000256" key="4">
    <source>
        <dbReference type="ARBA" id="ARBA00022729"/>
    </source>
</evidence>
<evidence type="ECO:0000256" key="7">
    <source>
        <dbReference type="SAM" id="Phobius"/>
    </source>
</evidence>
<protein>
    <recommendedName>
        <fullName evidence="8">GOLD domain-containing protein</fullName>
    </recommendedName>
</protein>
<keyword evidence="11" id="KW-1185">Reference proteome</keyword>
<dbReference type="GO" id="GO:0016020">
    <property type="term" value="C:membrane"/>
    <property type="evidence" value="ECO:0007669"/>
    <property type="project" value="UniProtKB-SubCell"/>
</dbReference>
<dbReference type="Proteomes" id="UP000014760">
    <property type="component" value="Unassembled WGS sequence"/>
</dbReference>
<dbReference type="Pfam" id="PF01105">
    <property type="entry name" value="EMP24_GP25L"/>
    <property type="match status" value="1"/>
</dbReference>
<keyword evidence="6 7" id="KW-0472">Membrane</keyword>
<evidence type="ECO:0000256" key="6">
    <source>
        <dbReference type="ARBA" id="ARBA00023136"/>
    </source>
</evidence>
<reference evidence="11" key="1">
    <citation type="submission" date="2012-12" db="EMBL/GenBank/DDBJ databases">
        <authorList>
            <person name="Hellsten U."/>
            <person name="Grimwood J."/>
            <person name="Chapman J.A."/>
            <person name="Shapiro H."/>
            <person name="Aerts A."/>
            <person name="Otillar R.P."/>
            <person name="Terry A.Y."/>
            <person name="Boore J.L."/>
            <person name="Simakov O."/>
            <person name="Marletaz F."/>
            <person name="Cho S.-J."/>
            <person name="Edsinger-Gonzales E."/>
            <person name="Havlak P."/>
            <person name="Kuo D.-H."/>
            <person name="Larsson T."/>
            <person name="Lv J."/>
            <person name="Arendt D."/>
            <person name="Savage R."/>
            <person name="Osoegawa K."/>
            <person name="de Jong P."/>
            <person name="Lindberg D.R."/>
            <person name="Seaver E.C."/>
            <person name="Weisblat D.A."/>
            <person name="Putnam N.H."/>
            <person name="Grigoriev I.V."/>
            <person name="Rokhsar D.S."/>
        </authorList>
    </citation>
    <scope>NUCLEOTIDE SEQUENCE</scope>
    <source>
        <strain evidence="11">I ESC-2004</strain>
    </source>
</reference>
<keyword evidence="4" id="KW-0732">Signal</keyword>
<feature type="domain" description="GOLD" evidence="8">
    <location>
        <begin position="182"/>
        <end position="279"/>
    </location>
</feature>
<evidence type="ECO:0000313" key="9">
    <source>
        <dbReference type="EMBL" id="ELU08931.1"/>
    </source>
</evidence>
<organism evidence="9">
    <name type="scientific">Capitella teleta</name>
    <name type="common">Polychaete worm</name>
    <dbReference type="NCBI Taxonomy" id="283909"/>
    <lineage>
        <taxon>Eukaryota</taxon>
        <taxon>Metazoa</taxon>
        <taxon>Spiralia</taxon>
        <taxon>Lophotrochozoa</taxon>
        <taxon>Annelida</taxon>
        <taxon>Polychaeta</taxon>
        <taxon>Sedentaria</taxon>
        <taxon>Scolecida</taxon>
        <taxon>Capitellidae</taxon>
        <taxon>Capitella</taxon>
    </lineage>
</organism>
<accession>R7UZR2</accession>
<dbReference type="EnsemblMetazoa" id="CapteT207007">
    <property type="protein sequence ID" value="CapteP207007"/>
    <property type="gene ID" value="CapteG207007"/>
</dbReference>
<dbReference type="OrthoDB" id="10037706at2759"/>
<dbReference type="EMBL" id="AMQN01001043">
    <property type="status" value="NOT_ANNOTATED_CDS"/>
    <property type="molecule type" value="Genomic_DNA"/>
</dbReference>
<dbReference type="SMART" id="SM01190">
    <property type="entry name" value="EMP24_GP25L"/>
    <property type="match status" value="1"/>
</dbReference>